<comment type="caution">
    <text evidence="2">The sequence shown here is derived from an EMBL/GenBank/DDBJ whole genome shotgun (WGS) entry which is preliminary data.</text>
</comment>
<evidence type="ECO:0000313" key="2">
    <source>
        <dbReference type="EMBL" id="KAA8892537.1"/>
    </source>
</evidence>
<proteinExistence type="predicted"/>
<dbReference type="InParanoid" id="A0A5J5EBU9"/>
<reference evidence="2 3" key="1">
    <citation type="submission" date="2019-09" db="EMBL/GenBank/DDBJ databases">
        <title>Draft genome of the ectomycorrhizal ascomycete Sphaerosporella brunnea.</title>
        <authorList>
            <consortium name="DOE Joint Genome Institute"/>
            <person name="Benucci G.M."/>
            <person name="Marozzi G."/>
            <person name="Antonielli L."/>
            <person name="Sanchez S."/>
            <person name="Marco P."/>
            <person name="Wang X."/>
            <person name="Falini L.B."/>
            <person name="Barry K."/>
            <person name="Haridas S."/>
            <person name="Lipzen A."/>
            <person name="Labutti K."/>
            <person name="Grigoriev I.V."/>
            <person name="Murat C."/>
            <person name="Martin F."/>
            <person name="Albertini E."/>
            <person name="Donnini D."/>
            <person name="Bonito G."/>
        </authorList>
    </citation>
    <scope>NUCLEOTIDE SEQUENCE [LARGE SCALE GENOMIC DNA]</scope>
    <source>
        <strain evidence="2 3">Sb_GMNB300</strain>
    </source>
</reference>
<organism evidence="2 3">
    <name type="scientific">Sphaerosporella brunnea</name>
    <dbReference type="NCBI Taxonomy" id="1250544"/>
    <lineage>
        <taxon>Eukaryota</taxon>
        <taxon>Fungi</taxon>
        <taxon>Dikarya</taxon>
        <taxon>Ascomycota</taxon>
        <taxon>Pezizomycotina</taxon>
        <taxon>Pezizomycetes</taxon>
        <taxon>Pezizales</taxon>
        <taxon>Pyronemataceae</taxon>
        <taxon>Sphaerosporella</taxon>
    </lineage>
</organism>
<sequence length="111" mass="12068">EALAGVPQEDIDAHKKSGADCWRCGSDSHRTLSCYAKKTKKGTVLPTAPAKDGKAPVVAATKRKRDSEDEESRADDKKAKVAAVMDKDGDSVMNEAPRIWEIESSDEMSDF</sequence>
<feature type="non-terminal residue" evidence="2">
    <location>
        <position position="1"/>
    </location>
</feature>
<feature type="region of interest" description="Disordered" evidence="1">
    <location>
        <begin position="44"/>
        <end position="111"/>
    </location>
</feature>
<evidence type="ECO:0000256" key="1">
    <source>
        <dbReference type="SAM" id="MobiDB-lite"/>
    </source>
</evidence>
<dbReference type="Proteomes" id="UP000326924">
    <property type="component" value="Unassembled WGS sequence"/>
</dbReference>
<name>A0A5J5EBU9_9PEZI</name>
<feature type="compositionally biased region" description="Basic and acidic residues" evidence="1">
    <location>
        <begin position="74"/>
        <end position="90"/>
    </location>
</feature>
<protein>
    <submittedName>
        <fullName evidence="2">Uncharacterized protein</fullName>
    </submittedName>
</protein>
<accession>A0A5J5EBU9</accession>
<evidence type="ECO:0000313" key="3">
    <source>
        <dbReference type="Proteomes" id="UP000326924"/>
    </source>
</evidence>
<gene>
    <name evidence="2" type="ORF">FN846DRAFT_1013229</name>
</gene>
<dbReference type="AlphaFoldDB" id="A0A5J5EBU9"/>
<dbReference type="EMBL" id="VXIS01000840">
    <property type="protein sequence ID" value="KAA8892537.1"/>
    <property type="molecule type" value="Genomic_DNA"/>
</dbReference>
<dbReference type="OrthoDB" id="4961471at2759"/>
<keyword evidence="3" id="KW-1185">Reference proteome</keyword>